<dbReference type="Proteomes" id="UP000824633">
    <property type="component" value="Chromosome"/>
</dbReference>
<dbReference type="CDD" id="cd21807">
    <property type="entry name" value="ABC-2_lan_permease_MutE_EpiE-like"/>
    <property type="match status" value="1"/>
</dbReference>
<keyword evidence="1" id="KW-0472">Membrane</keyword>
<keyword evidence="1" id="KW-1133">Transmembrane helix</keyword>
<evidence type="ECO:0000313" key="2">
    <source>
        <dbReference type="EMBL" id="BCZ48764.1"/>
    </source>
</evidence>
<feature type="transmembrane region" description="Helical" evidence="1">
    <location>
        <begin position="20"/>
        <end position="40"/>
    </location>
</feature>
<evidence type="ECO:0000313" key="3">
    <source>
        <dbReference type="Proteomes" id="UP000824633"/>
    </source>
</evidence>
<feature type="transmembrane region" description="Helical" evidence="1">
    <location>
        <begin position="156"/>
        <end position="182"/>
    </location>
</feature>
<dbReference type="RefSeq" id="WP_224035002.1">
    <property type="nucleotide sequence ID" value="NZ_AP024849.1"/>
</dbReference>
<sequence length="250" mass="28252">MLQCFLSENAKIKHTFMKKLMWLAPILMSLISFFLTVDYFQVDTYNWWYTLIFPGILALTCVLLSRVDNSMKNRAVIALPVNLKKIWIAKVLVGVKNISFSCMIIFVLAQIGIFILPIESIGKVTILSGLTGIIIIVITFMWQVPLFMFLGSKTGIFPTIILSVVVNFLMGIVAAIGKYWWISPFSYPSRLMCPILKILPNGMPAEPGNPTFTPELLDYSVIPLGVIISIILFLVVTYLTAKWYERQEAV</sequence>
<keyword evidence="1" id="KW-0812">Transmembrane</keyword>
<name>A0ABM7TCA2_9CLOT</name>
<reference evidence="3" key="1">
    <citation type="submission" date="2021-07" db="EMBL/GenBank/DDBJ databases">
        <title>Complete genome sequencing of a Clostridium isolate.</title>
        <authorList>
            <person name="Ueki A."/>
            <person name="Tonouchi A."/>
        </authorList>
    </citation>
    <scope>NUCLEOTIDE SEQUENCE [LARGE SCALE GENOMIC DNA]</scope>
    <source>
        <strain evidence="3">C5S11</strain>
    </source>
</reference>
<organism evidence="2 3">
    <name type="scientific">Clostridium gelidum</name>
    <dbReference type="NCBI Taxonomy" id="704125"/>
    <lineage>
        <taxon>Bacteria</taxon>
        <taxon>Bacillati</taxon>
        <taxon>Bacillota</taxon>
        <taxon>Clostridia</taxon>
        <taxon>Eubacteriales</taxon>
        <taxon>Clostridiaceae</taxon>
        <taxon>Clostridium</taxon>
    </lineage>
</organism>
<evidence type="ECO:0000256" key="1">
    <source>
        <dbReference type="SAM" id="Phobius"/>
    </source>
</evidence>
<feature type="transmembrane region" description="Helical" evidence="1">
    <location>
        <begin position="124"/>
        <end position="144"/>
    </location>
</feature>
<gene>
    <name evidence="2" type="ORF">psyc5s11_48310</name>
</gene>
<accession>A0ABM7TCA2</accession>
<feature type="transmembrane region" description="Helical" evidence="1">
    <location>
        <begin position="98"/>
        <end position="118"/>
    </location>
</feature>
<protein>
    <submittedName>
        <fullName evidence="2">Multidrug ABC transporter permease</fullName>
    </submittedName>
</protein>
<feature type="transmembrane region" description="Helical" evidence="1">
    <location>
        <begin position="46"/>
        <end position="64"/>
    </location>
</feature>
<feature type="transmembrane region" description="Helical" evidence="1">
    <location>
        <begin position="221"/>
        <end position="241"/>
    </location>
</feature>
<proteinExistence type="predicted"/>
<dbReference type="EMBL" id="AP024849">
    <property type="protein sequence ID" value="BCZ48764.1"/>
    <property type="molecule type" value="Genomic_DNA"/>
</dbReference>
<dbReference type="NCBIfam" id="TIGR03732">
    <property type="entry name" value="lanti_perm_MutE"/>
    <property type="match status" value="1"/>
</dbReference>
<dbReference type="InterPro" id="IPR021205">
    <property type="entry name" value="Lanti_perm_SpaE/MutE/EpiE-like"/>
</dbReference>
<keyword evidence="3" id="KW-1185">Reference proteome</keyword>